<keyword evidence="4" id="KW-1185">Reference proteome</keyword>
<feature type="signal peptide" evidence="1">
    <location>
        <begin position="1"/>
        <end position="21"/>
    </location>
</feature>
<dbReference type="AlphaFoldDB" id="A0A8H6HX52"/>
<sequence length="108" mass="12167">MRLQVFTLLTALASLGLFANAQHQARISFPSSRDLLSSLTTRELISELSDRVEHRGLFLAKECPICARMFYTKEKWDAHQKPHSVLLTSLSNFPFPSIPFDNTVCGVT</sequence>
<name>A0A8H6HX52_9AGAR</name>
<dbReference type="EMBL" id="JACGCI010000036">
    <property type="protein sequence ID" value="KAF6753967.1"/>
    <property type="molecule type" value="Genomic_DNA"/>
</dbReference>
<gene>
    <name evidence="3" type="ORF">DFP72DRAFT_848559</name>
</gene>
<dbReference type="PROSITE" id="PS00028">
    <property type="entry name" value="ZINC_FINGER_C2H2_1"/>
    <property type="match status" value="1"/>
</dbReference>
<evidence type="ECO:0000256" key="1">
    <source>
        <dbReference type="SAM" id="SignalP"/>
    </source>
</evidence>
<feature type="domain" description="C2H2-type" evidence="2">
    <location>
        <begin position="63"/>
        <end position="83"/>
    </location>
</feature>
<evidence type="ECO:0000313" key="3">
    <source>
        <dbReference type="EMBL" id="KAF6753967.1"/>
    </source>
</evidence>
<organism evidence="3 4">
    <name type="scientific">Ephemerocybe angulata</name>
    <dbReference type="NCBI Taxonomy" id="980116"/>
    <lineage>
        <taxon>Eukaryota</taxon>
        <taxon>Fungi</taxon>
        <taxon>Dikarya</taxon>
        <taxon>Basidiomycota</taxon>
        <taxon>Agaricomycotina</taxon>
        <taxon>Agaricomycetes</taxon>
        <taxon>Agaricomycetidae</taxon>
        <taxon>Agaricales</taxon>
        <taxon>Agaricineae</taxon>
        <taxon>Psathyrellaceae</taxon>
        <taxon>Ephemerocybe</taxon>
    </lineage>
</organism>
<protein>
    <recommendedName>
        <fullName evidence="2">C2H2-type domain-containing protein</fullName>
    </recommendedName>
</protein>
<accession>A0A8H6HX52</accession>
<feature type="chain" id="PRO_5034868364" description="C2H2-type domain-containing protein" evidence="1">
    <location>
        <begin position="22"/>
        <end position="108"/>
    </location>
</feature>
<evidence type="ECO:0000259" key="2">
    <source>
        <dbReference type="PROSITE" id="PS00028"/>
    </source>
</evidence>
<proteinExistence type="predicted"/>
<comment type="caution">
    <text evidence="3">The sequence shown here is derived from an EMBL/GenBank/DDBJ whole genome shotgun (WGS) entry which is preliminary data.</text>
</comment>
<reference evidence="3 4" key="1">
    <citation type="submission" date="2020-07" db="EMBL/GenBank/DDBJ databases">
        <title>Comparative genomics of pyrophilous fungi reveals a link between fire events and developmental genes.</title>
        <authorList>
            <consortium name="DOE Joint Genome Institute"/>
            <person name="Steindorff A.S."/>
            <person name="Carver A."/>
            <person name="Calhoun S."/>
            <person name="Stillman K."/>
            <person name="Liu H."/>
            <person name="Lipzen A."/>
            <person name="Pangilinan J."/>
            <person name="Labutti K."/>
            <person name="Bruns T.D."/>
            <person name="Grigoriev I.V."/>
        </authorList>
    </citation>
    <scope>NUCLEOTIDE SEQUENCE [LARGE SCALE GENOMIC DNA]</scope>
    <source>
        <strain evidence="3 4">CBS 144469</strain>
    </source>
</reference>
<dbReference type="InterPro" id="IPR013087">
    <property type="entry name" value="Znf_C2H2_type"/>
</dbReference>
<evidence type="ECO:0000313" key="4">
    <source>
        <dbReference type="Proteomes" id="UP000521943"/>
    </source>
</evidence>
<keyword evidence="1" id="KW-0732">Signal</keyword>
<dbReference type="Proteomes" id="UP000521943">
    <property type="component" value="Unassembled WGS sequence"/>
</dbReference>